<dbReference type="EMBL" id="SDMP01000007">
    <property type="protein sequence ID" value="RYR49734.1"/>
    <property type="molecule type" value="Genomic_DNA"/>
</dbReference>
<organism evidence="1 2">
    <name type="scientific">Arachis hypogaea</name>
    <name type="common">Peanut</name>
    <dbReference type="NCBI Taxonomy" id="3818"/>
    <lineage>
        <taxon>Eukaryota</taxon>
        <taxon>Viridiplantae</taxon>
        <taxon>Streptophyta</taxon>
        <taxon>Embryophyta</taxon>
        <taxon>Tracheophyta</taxon>
        <taxon>Spermatophyta</taxon>
        <taxon>Magnoliopsida</taxon>
        <taxon>eudicotyledons</taxon>
        <taxon>Gunneridae</taxon>
        <taxon>Pentapetalae</taxon>
        <taxon>rosids</taxon>
        <taxon>fabids</taxon>
        <taxon>Fabales</taxon>
        <taxon>Fabaceae</taxon>
        <taxon>Papilionoideae</taxon>
        <taxon>50 kb inversion clade</taxon>
        <taxon>dalbergioids sensu lato</taxon>
        <taxon>Dalbergieae</taxon>
        <taxon>Pterocarpus clade</taxon>
        <taxon>Arachis</taxon>
    </lineage>
</organism>
<dbReference type="Proteomes" id="UP000289738">
    <property type="component" value="Chromosome A07"/>
</dbReference>
<protein>
    <submittedName>
        <fullName evidence="1">Uncharacterized protein</fullName>
    </submittedName>
</protein>
<reference evidence="1 2" key="1">
    <citation type="submission" date="2019-01" db="EMBL/GenBank/DDBJ databases">
        <title>Sequencing of cultivated peanut Arachis hypogaea provides insights into genome evolution and oil improvement.</title>
        <authorList>
            <person name="Chen X."/>
        </authorList>
    </citation>
    <scope>NUCLEOTIDE SEQUENCE [LARGE SCALE GENOMIC DNA]</scope>
    <source>
        <strain evidence="2">cv. Fuhuasheng</strain>
        <tissue evidence="1">Leaves</tissue>
    </source>
</reference>
<dbReference type="AlphaFoldDB" id="A0A445CFN5"/>
<gene>
    <name evidence="1" type="ORF">Ahy_A07g036256</name>
</gene>
<sequence>MLRPPTFSLMRISRPRFPISASPKMLLWAKAMLALPSRVALDILILSISGGNN</sequence>
<evidence type="ECO:0000313" key="2">
    <source>
        <dbReference type="Proteomes" id="UP000289738"/>
    </source>
</evidence>
<accession>A0A445CFN5</accession>
<name>A0A445CFN5_ARAHY</name>
<comment type="caution">
    <text evidence="1">The sequence shown here is derived from an EMBL/GenBank/DDBJ whole genome shotgun (WGS) entry which is preliminary data.</text>
</comment>
<proteinExistence type="predicted"/>
<keyword evidence="2" id="KW-1185">Reference proteome</keyword>
<evidence type="ECO:0000313" key="1">
    <source>
        <dbReference type="EMBL" id="RYR49734.1"/>
    </source>
</evidence>